<organism evidence="2 3">
    <name type="scientific">Candidatus Wildermuthbacteria bacterium RIFCSPHIGHO2_01_FULL_48_27b</name>
    <dbReference type="NCBI Taxonomy" id="1802447"/>
    <lineage>
        <taxon>Bacteria</taxon>
        <taxon>Candidatus Wildermuthiibacteriota</taxon>
    </lineage>
</organism>
<feature type="region of interest" description="Disordered" evidence="1">
    <location>
        <begin position="535"/>
        <end position="555"/>
    </location>
</feature>
<evidence type="ECO:0000256" key="1">
    <source>
        <dbReference type="SAM" id="MobiDB-lite"/>
    </source>
</evidence>
<comment type="caution">
    <text evidence="2">The sequence shown here is derived from an EMBL/GenBank/DDBJ whole genome shotgun (WGS) entry which is preliminary data.</text>
</comment>
<evidence type="ECO:0008006" key="4">
    <source>
        <dbReference type="Google" id="ProtNLM"/>
    </source>
</evidence>
<dbReference type="AlphaFoldDB" id="A0A1G2QT81"/>
<evidence type="ECO:0000313" key="3">
    <source>
        <dbReference type="Proteomes" id="UP000178170"/>
    </source>
</evidence>
<dbReference type="EMBL" id="MHTS01000027">
    <property type="protein sequence ID" value="OHA63733.1"/>
    <property type="molecule type" value="Genomic_DNA"/>
</dbReference>
<name>A0A1G2QT81_9BACT</name>
<gene>
    <name evidence="2" type="ORF">A2843_02820</name>
</gene>
<accession>A0A1G2QT81</accession>
<reference evidence="2 3" key="1">
    <citation type="journal article" date="2016" name="Nat. Commun.">
        <title>Thousands of microbial genomes shed light on interconnected biogeochemical processes in an aquifer system.</title>
        <authorList>
            <person name="Anantharaman K."/>
            <person name="Brown C.T."/>
            <person name="Hug L.A."/>
            <person name="Sharon I."/>
            <person name="Castelle C.J."/>
            <person name="Probst A.J."/>
            <person name="Thomas B.C."/>
            <person name="Singh A."/>
            <person name="Wilkins M.J."/>
            <person name="Karaoz U."/>
            <person name="Brodie E.L."/>
            <person name="Williams K.H."/>
            <person name="Hubbard S.S."/>
            <person name="Banfield J.F."/>
        </authorList>
    </citation>
    <scope>NUCLEOTIDE SEQUENCE [LARGE SCALE GENOMIC DNA]</scope>
</reference>
<proteinExistence type="predicted"/>
<sequence length="555" mass="61638">MRLKIVYAILFAAAAVSVAGFWVWQKNIFSTADIRLEILAPEEVQMGEEITYVVRWKNGGESQLVNATLIFEYPEGSIPSEGGDIRVTKPVDDINPGEEVSLRFSARLFGREKEVKEAKASLSYTPRNLNASFRSETTSTSVISFVPLNFELDIPSRTEAGQQFGITVNYFSNLEYPLSDLRIQIDYPQGFSFKSANPSPLGDNEWDIGLLNRTEGGRIAIQGVLDGNVQETKMFRAVIGSWKDGRFTVMREITKGVQITRPQLLLTQTVNSSPNYVASAGDVLHYEISFRNPTDRILENLFLVVTLDGRGFDLENVKVVGGRFQKGDNSITWEPRDVSRLRFLGKGEEGKVEFWVNVKDEVETFSPQDKDLVMKNRVLLSEVSAEFEIKLLADLTIDQKGFFSDDVFGNEGVHPLQVGQRNTYTIIWQAKNRYSDVQSARVKAMLPPGVELTGNIFPENSALTFDSASREIVWEIGDLPAGSGVYPELQDSSVAFQIAFTPSSTHRGKAAELIGEARITGEDLFVDQLVSSADGPIDTTLPDDPSISEEMGVVQ</sequence>
<evidence type="ECO:0000313" key="2">
    <source>
        <dbReference type="EMBL" id="OHA63733.1"/>
    </source>
</evidence>
<protein>
    <recommendedName>
        <fullName evidence="4">DUF11 domain-containing protein</fullName>
    </recommendedName>
</protein>
<dbReference type="Proteomes" id="UP000178170">
    <property type="component" value="Unassembled WGS sequence"/>
</dbReference>